<keyword evidence="1" id="KW-0812">Transmembrane</keyword>
<proteinExistence type="predicted"/>
<evidence type="ECO:0000256" key="1">
    <source>
        <dbReference type="SAM" id="Phobius"/>
    </source>
</evidence>
<keyword evidence="1" id="KW-0472">Membrane</keyword>
<dbReference type="Proteomes" id="UP001152755">
    <property type="component" value="Unassembled WGS sequence"/>
</dbReference>
<name>A0A9X4M538_9ACTN</name>
<evidence type="ECO:0000313" key="3">
    <source>
        <dbReference type="Proteomes" id="UP001152755"/>
    </source>
</evidence>
<sequence>MKYVALQVLGMVLLVVGAQDVIHLLVDPDNSGPLGTVVDGFGPGLALGLTLTIVGVVLAGWARARANRDGHLR</sequence>
<dbReference type="RefSeq" id="WP_332520837.1">
    <property type="nucleotide sequence ID" value="NZ_JANRHA010000027.1"/>
</dbReference>
<feature type="transmembrane region" description="Helical" evidence="1">
    <location>
        <begin position="42"/>
        <end position="64"/>
    </location>
</feature>
<keyword evidence="3" id="KW-1185">Reference proteome</keyword>
<reference evidence="2" key="1">
    <citation type="submission" date="2022-08" db="EMBL/GenBank/DDBJ databases">
        <title>Genome analysis of Corynebacteriales strain.</title>
        <authorList>
            <person name="Lee S.D."/>
        </authorList>
    </citation>
    <scope>NUCLEOTIDE SEQUENCE</scope>
    <source>
        <strain evidence="2">D3-21</strain>
    </source>
</reference>
<gene>
    <name evidence="2" type="ORF">NVS88_21755</name>
</gene>
<accession>A0A9X4M538</accession>
<comment type="caution">
    <text evidence="2">The sequence shown here is derived from an EMBL/GenBank/DDBJ whole genome shotgun (WGS) entry which is preliminary data.</text>
</comment>
<keyword evidence="1" id="KW-1133">Transmembrane helix</keyword>
<dbReference type="EMBL" id="JANRHA010000027">
    <property type="protein sequence ID" value="MDG3017185.1"/>
    <property type="molecule type" value="Genomic_DNA"/>
</dbReference>
<organism evidence="2 3">
    <name type="scientific">Speluncibacter jeojiensis</name>
    <dbReference type="NCBI Taxonomy" id="2710754"/>
    <lineage>
        <taxon>Bacteria</taxon>
        <taxon>Bacillati</taxon>
        <taxon>Actinomycetota</taxon>
        <taxon>Actinomycetes</taxon>
        <taxon>Mycobacteriales</taxon>
        <taxon>Speluncibacteraceae</taxon>
        <taxon>Speluncibacter</taxon>
    </lineage>
</organism>
<protein>
    <submittedName>
        <fullName evidence="2">Uncharacterized protein</fullName>
    </submittedName>
</protein>
<dbReference type="AlphaFoldDB" id="A0A9X4M538"/>
<evidence type="ECO:0000313" key="2">
    <source>
        <dbReference type="EMBL" id="MDG3017185.1"/>
    </source>
</evidence>